<accession>A0A5S4YBT1</accession>
<dbReference type="RefSeq" id="WP_148744234.1">
    <property type="nucleotide sequence ID" value="NZ_VSTH01000152.1"/>
</dbReference>
<keyword evidence="3" id="KW-1185">Reference proteome</keyword>
<dbReference type="Proteomes" id="UP000324797">
    <property type="component" value="Unassembled WGS sequence"/>
</dbReference>
<comment type="caution">
    <text evidence="2">The sequence shown here is derived from an EMBL/GenBank/DDBJ whole genome shotgun (WGS) entry which is preliminary data.</text>
</comment>
<evidence type="ECO:0000313" key="2">
    <source>
        <dbReference type="EMBL" id="TYO61896.1"/>
    </source>
</evidence>
<name>A0A5S4YBT1_9BRAD</name>
<proteinExistence type="predicted"/>
<sequence length="240" mass="26594">MKNAKMCLEIPCIRARSAKCEQGICHLLNREFARRRPGETDDAEETDDARATDQQRLPNAAARIAAQAIVLWITADAGSVSARWDESLTLAEFSWQRDSLSSCQGEPMQHRDVRTNGYPLRHDLTPVHVRIEELKPLGQQTRRHPKLQITKLAASLQEFGFVLPIAVDAERRVVSGWALVAARSRRGAGRHLARSQRGAAPDAATCAQPLERGRPSGFWISIVSSAPMRFKRTAMVGVPA</sequence>
<dbReference type="EMBL" id="VSTH01000152">
    <property type="protein sequence ID" value="TYO61896.1"/>
    <property type="molecule type" value="Genomic_DNA"/>
</dbReference>
<dbReference type="SUPFAM" id="SSF110849">
    <property type="entry name" value="ParB/Sulfiredoxin"/>
    <property type="match status" value="1"/>
</dbReference>
<organism evidence="2 3">
    <name type="scientific">Bradyrhizobium hipponense</name>
    <dbReference type="NCBI Taxonomy" id="2605638"/>
    <lineage>
        <taxon>Bacteria</taxon>
        <taxon>Pseudomonadati</taxon>
        <taxon>Pseudomonadota</taxon>
        <taxon>Alphaproteobacteria</taxon>
        <taxon>Hyphomicrobiales</taxon>
        <taxon>Nitrobacteraceae</taxon>
        <taxon>Bradyrhizobium</taxon>
    </lineage>
</organism>
<evidence type="ECO:0000313" key="3">
    <source>
        <dbReference type="Proteomes" id="UP000324797"/>
    </source>
</evidence>
<evidence type="ECO:0008006" key="4">
    <source>
        <dbReference type="Google" id="ProtNLM"/>
    </source>
</evidence>
<dbReference type="AlphaFoldDB" id="A0A5S4YBT1"/>
<dbReference type="InterPro" id="IPR036086">
    <property type="entry name" value="ParB/Sulfiredoxin_sf"/>
</dbReference>
<protein>
    <recommendedName>
        <fullName evidence="4">ParB/Sulfiredoxin domain-containing protein</fullName>
    </recommendedName>
</protein>
<feature type="region of interest" description="Disordered" evidence="1">
    <location>
        <begin position="36"/>
        <end position="56"/>
    </location>
</feature>
<reference evidence="2 3" key="1">
    <citation type="submission" date="2019-08" db="EMBL/GenBank/DDBJ databases">
        <title>Bradyrhizobium hipponensis sp. nov., a rhizobium isolated from a Lupinus angustifolius root nodule in Tunisia.</title>
        <authorList>
            <person name="Off K."/>
            <person name="Rejili M."/>
            <person name="Mars M."/>
            <person name="Brachmann A."/>
            <person name="Marin M."/>
        </authorList>
    </citation>
    <scope>NUCLEOTIDE SEQUENCE [LARGE SCALE GENOMIC DNA]</scope>
    <source>
        <strain evidence="3">aSej3</strain>
    </source>
</reference>
<evidence type="ECO:0000256" key="1">
    <source>
        <dbReference type="SAM" id="MobiDB-lite"/>
    </source>
</evidence>
<gene>
    <name evidence="2" type="ORF">FXV83_35730</name>
</gene>